<gene>
    <name evidence="3" type="ORF">ANCCAN_02970</name>
</gene>
<dbReference type="PANTHER" id="PTHR23017:SF44">
    <property type="entry name" value="G-PROTEIN COUPLED RECEPTORS FAMILY 1 PROFILE DOMAIN-CONTAINING PROTEIN"/>
    <property type="match status" value="1"/>
</dbReference>
<comment type="caution">
    <text evidence="3">The sequence shown here is derived from an EMBL/GenBank/DDBJ whole genome shotgun (WGS) entry which is preliminary data.</text>
</comment>
<evidence type="ECO:0000256" key="1">
    <source>
        <dbReference type="SAM" id="Phobius"/>
    </source>
</evidence>
<feature type="transmembrane region" description="Helical" evidence="1">
    <location>
        <begin position="67"/>
        <end position="87"/>
    </location>
</feature>
<reference evidence="3 4" key="1">
    <citation type="submission" date="2014-10" db="EMBL/GenBank/DDBJ databases">
        <title>Draft genome of the hookworm Ancylostoma caninum.</title>
        <authorList>
            <person name="Mitreva M."/>
        </authorList>
    </citation>
    <scope>NUCLEOTIDE SEQUENCE [LARGE SCALE GENOMIC DNA]</scope>
    <source>
        <strain evidence="3 4">Baltimore</strain>
    </source>
</reference>
<feature type="transmembrane region" description="Helical" evidence="1">
    <location>
        <begin position="108"/>
        <end position="130"/>
    </location>
</feature>
<dbReference type="Gene3D" id="1.20.1070.10">
    <property type="entry name" value="Rhodopsin 7-helix transmembrane proteins"/>
    <property type="match status" value="1"/>
</dbReference>
<keyword evidence="4" id="KW-1185">Reference proteome</keyword>
<dbReference type="EMBL" id="JOJR01000018">
    <property type="protein sequence ID" value="RCN50957.1"/>
    <property type="molecule type" value="Genomic_DNA"/>
</dbReference>
<name>A0A368H6R2_ANCCA</name>
<keyword evidence="1" id="KW-1133">Transmembrane helix</keyword>
<evidence type="ECO:0000259" key="2">
    <source>
        <dbReference type="Pfam" id="PF10328"/>
    </source>
</evidence>
<dbReference type="SUPFAM" id="SSF81321">
    <property type="entry name" value="Family A G protein-coupled receptor-like"/>
    <property type="match status" value="1"/>
</dbReference>
<dbReference type="CDD" id="cd00637">
    <property type="entry name" value="7tm_classA_rhodopsin-like"/>
    <property type="match status" value="1"/>
</dbReference>
<dbReference type="Proteomes" id="UP000252519">
    <property type="component" value="Unassembled WGS sequence"/>
</dbReference>
<dbReference type="InterPro" id="IPR019430">
    <property type="entry name" value="7TM_GPCR_serpentine_rcpt_Srx"/>
</dbReference>
<dbReference type="PANTHER" id="PTHR23017">
    <property type="entry name" value="SERPENTINE RECEPTOR, CLASS X"/>
    <property type="match status" value="1"/>
</dbReference>
<keyword evidence="1" id="KW-0812">Transmembrane</keyword>
<protein>
    <recommendedName>
        <fullName evidence="2">7TM GPCR serpentine receptor class x (Srx) domain-containing protein</fullName>
    </recommendedName>
</protein>
<feature type="transmembrane region" description="Helical" evidence="1">
    <location>
        <begin position="164"/>
        <end position="183"/>
    </location>
</feature>
<evidence type="ECO:0000313" key="4">
    <source>
        <dbReference type="Proteomes" id="UP000252519"/>
    </source>
</evidence>
<organism evidence="3 4">
    <name type="scientific">Ancylostoma caninum</name>
    <name type="common">Dog hookworm</name>
    <dbReference type="NCBI Taxonomy" id="29170"/>
    <lineage>
        <taxon>Eukaryota</taxon>
        <taxon>Metazoa</taxon>
        <taxon>Ecdysozoa</taxon>
        <taxon>Nematoda</taxon>
        <taxon>Chromadorea</taxon>
        <taxon>Rhabditida</taxon>
        <taxon>Rhabditina</taxon>
        <taxon>Rhabditomorpha</taxon>
        <taxon>Strongyloidea</taxon>
        <taxon>Ancylostomatidae</taxon>
        <taxon>Ancylostomatinae</taxon>
        <taxon>Ancylostoma</taxon>
    </lineage>
</organism>
<accession>A0A368H6R2</accession>
<dbReference type="OrthoDB" id="5825164at2759"/>
<evidence type="ECO:0000313" key="3">
    <source>
        <dbReference type="EMBL" id="RCN50957.1"/>
    </source>
</evidence>
<feature type="domain" description="7TM GPCR serpentine receptor class x (Srx)" evidence="2">
    <location>
        <begin position="1"/>
        <end position="210"/>
    </location>
</feature>
<feature type="transmembrane region" description="Helical" evidence="1">
    <location>
        <begin position="26"/>
        <end position="47"/>
    </location>
</feature>
<dbReference type="AlphaFoldDB" id="A0A368H6R2"/>
<keyword evidence="1" id="KW-0472">Membrane</keyword>
<sequence length="252" mass="28634">MISFIGSVANWIVAPSTQRLPSMRNAFGLLMTSQSSGEGVLCSIFALSYSPMVFFNIQAAESFSRRFGIVLLMCYDICIFSHLFIALNRMCAICFSWKCDTYFSHTNTKVLIAISWLVSIVRCLISYGLFDCDFVYDGSIWAFVFTRTQDCTFISLYLDFYKDLTVVVIIAAVDTVTIIKVHLTSMQLRKMGQCETDERRKREINFLKQVTHSLLYGSREEDCTWHEASNVLIFFCQQGSLTKLLAMGQALG</sequence>
<proteinExistence type="predicted"/>
<dbReference type="Pfam" id="PF10328">
    <property type="entry name" value="7TM_GPCR_Srx"/>
    <property type="match status" value="1"/>
</dbReference>